<dbReference type="Proteomes" id="UP000243528">
    <property type="component" value="Unassembled WGS sequence"/>
</dbReference>
<keyword evidence="1" id="KW-0479">Metal-binding</keyword>
<keyword evidence="3" id="KW-0560">Oxidoreductase</keyword>
<feature type="domain" description="VOC" evidence="2">
    <location>
        <begin position="18"/>
        <end position="164"/>
    </location>
</feature>
<dbReference type="AlphaFoldDB" id="A0A2P8EFK5"/>
<dbReference type="RefSeq" id="WP_106535308.1">
    <property type="nucleotide sequence ID" value="NZ_ML142897.1"/>
</dbReference>
<dbReference type="InterPro" id="IPR051785">
    <property type="entry name" value="MMCE/EMCE_epimerase"/>
</dbReference>
<dbReference type="Gene3D" id="3.10.180.10">
    <property type="entry name" value="2,3-Dihydroxybiphenyl 1,2-Dioxygenase, domain 1"/>
    <property type="match status" value="1"/>
</dbReference>
<comment type="caution">
    <text evidence="3">The sequence shown here is derived from an EMBL/GenBank/DDBJ whole genome shotgun (WGS) entry which is preliminary data.</text>
</comment>
<accession>A0A2P8EFK5</accession>
<proteinExistence type="predicted"/>
<sequence>MTSWTSPSDGAVAGRLTGVWHFSFTVADLDASVAFYRDLLGMTLVHVQDQDNAYTRSLVGYPDARLRVAQLAAGEVSGTGSSHDLELVQYLAPAMSPLAPERARAGAAHLAFVVDDADAVHGRLSAAGVRFLSPPNAITAGVNRGGKACYFLDPDDITLELVQPPGEP</sequence>
<dbReference type="InterPro" id="IPR004360">
    <property type="entry name" value="Glyas_Fos-R_dOase_dom"/>
</dbReference>
<evidence type="ECO:0000313" key="3">
    <source>
        <dbReference type="EMBL" id="PSL08224.1"/>
    </source>
</evidence>
<dbReference type="GO" id="GO:0016829">
    <property type="term" value="F:lyase activity"/>
    <property type="evidence" value="ECO:0007669"/>
    <property type="project" value="UniProtKB-KW"/>
</dbReference>
<reference evidence="3 4" key="1">
    <citation type="submission" date="2018-03" db="EMBL/GenBank/DDBJ databases">
        <title>Genomic Encyclopedia of Archaeal and Bacterial Type Strains, Phase II (KMG-II): from individual species to whole genera.</title>
        <authorList>
            <person name="Goeker M."/>
        </authorList>
    </citation>
    <scope>NUCLEOTIDE SEQUENCE [LARGE SCALE GENOMIC DNA]</scope>
    <source>
        <strain evidence="3 4">DSM 45211</strain>
    </source>
</reference>
<dbReference type="GO" id="GO:0046872">
    <property type="term" value="F:metal ion binding"/>
    <property type="evidence" value="ECO:0007669"/>
    <property type="project" value="UniProtKB-KW"/>
</dbReference>
<protein>
    <submittedName>
        <fullName evidence="3">Catechol 2,3-dioxygenase-like lactoylglutathione lyase family enzyme</fullName>
    </submittedName>
</protein>
<dbReference type="PANTHER" id="PTHR43048:SF3">
    <property type="entry name" value="METHYLMALONYL-COA EPIMERASE, MITOCHONDRIAL"/>
    <property type="match status" value="1"/>
</dbReference>
<keyword evidence="3" id="KW-0456">Lyase</keyword>
<dbReference type="EMBL" id="PYGE01000001">
    <property type="protein sequence ID" value="PSL08224.1"/>
    <property type="molecule type" value="Genomic_DNA"/>
</dbReference>
<dbReference type="SUPFAM" id="SSF54593">
    <property type="entry name" value="Glyoxalase/Bleomycin resistance protein/Dihydroxybiphenyl dioxygenase"/>
    <property type="match status" value="1"/>
</dbReference>
<dbReference type="PANTHER" id="PTHR43048">
    <property type="entry name" value="METHYLMALONYL-COA EPIMERASE"/>
    <property type="match status" value="1"/>
</dbReference>
<dbReference type="GO" id="GO:0046491">
    <property type="term" value="P:L-methylmalonyl-CoA metabolic process"/>
    <property type="evidence" value="ECO:0007669"/>
    <property type="project" value="TreeGrafter"/>
</dbReference>
<name>A0A2P8EFK5_9ACTN</name>
<dbReference type="Pfam" id="PF00903">
    <property type="entry name" value="Glyoxalase"/>
    <property type="match status" value="1"/>
</dbReference>
<evidence type="ECO:0000313" key="4">
    <source>
        <dbReference type="Proteomes" id="UP000243528"/>
    </source>
</evidence>
<dbReference type="GO" id="GO:0004493">
    <property type="term" value="F:methylmalonyl-CoA epimerase activity"/>
    <property type="evidence" value="ECO:0007669"/>
    <property type="project" value="TreeGrafter"/>
</dbReference>
<dbReference type="GO" id="GO:0051213">
    <property type="term" value="F:dioxygenase activity"/>
    <property type="evidence" value="ECO:0007669"/>
    <property type="project" value="UniProtKB-KW"/>
</dbReference>
<evidence type="ECO:0000259" key="2">
    <source>
        <dbReference type="PROSITE" id="PS51819"/>
    </source>
</evidence>
<dbReference type="PROSITE" id="PS51819">
    <property type="entry name" value="VOC"/>
    <property type="match status" value="1"/>
</dbReference>
<keyword evidence="3" id="KW-0223">Dioxygenase</keyword>
<dbReference type="InterPro" id="IPR029068">
    <property type="entry name" value="Glyas_Bleomycin-R_OHBP_Dase"/>
</dbReference>
<dbReference type="OrthoDB" id="5242400at2"/>
<dbReference type="InterPro" id="IPR037523">
    <property type="entry name" value="VOC_core"/>
</dbReference>
<organism evidence="3 4">
    <name type="scientific">Haloactinopolyspora alba</name>
    <dbReference type="NCBI Taxonomy" id="648780"/>
    <lineage>
        <taxon>Bacteria</taxon>
        <taxon>Bacillati</taxon>
        <taxon>Actinomycetota</taxon>
        <taxon>Actinomycetes</taxon>
        <taxon>Jiangellales</taxon>
        <taxon>Jiangellaceae</taxon>
        <taxon>Haloactinopolyspora</taxon>
    </lineage>
</organism>
<evidence type="ECO:0000256" key="1">
    <source>
        <dbReference type="ARBA" id="ARBA00022723"/>
    </source>
</evidence>
<keyword evidence="4" id="KW-1185">Reference proteome</keyword>
<gene>
    <name evidence="3" type="ORF">CLV30_101194</name>
</gene>